<accession>A0ABT0XI38</accession>
<gene>
    <name evidence="1" type="ORF">NDM98_08720</name>
</gene>
<dbReference type="EMBL" id="JAMQJY010000001">
    <property type="protein sequence ID" value="MCM2675566.1"/>
    <property type="molecule type" value="Genomic_DNA"/>
</dbReference>
<name>A0ABT0XI38_9BACI</name>
<evidence type="ECO:0000313" key="2">
    <source>
        <dbReference type="Proteomes" id="UP001203665"/>
    </source>
</evidence>
<comment type="caution">
    <text evidence="1">The sequence shown here is derived from an EMBL/GenBank/DDBJ whole genome shotgun (WGS) entry which is preliminary data.</text>
</comment>
<evidence type="ECO:0000313" key="1">
    <source>
        <dbReference type="EMBL" id="MCM2675566.1"/>
    </source>
</evidence>
<reference evidence="1" key="1">
    <citation type="submission" date="2022-06" db="EMBL/GenBank/DDBJ databases">
        <title>Alkalicoccobacillus porphyridii sp. nov., isolated from a marine red alga, Porphyridium purpureum and reclassification of Shouchella plakortidis and Shouchella gibsonii as Alkalicoccobacillus plakortidis comb. nov. and Alkalicoccobacillus gibsonii comb. nov.</title>
        <authorList>
            <person name="Kim K.H."/>
            <person name="Lee J.K."/>
            <person name="Han D.M."/>
            <person name="Baek J.H."/>
            <person name="Jeon C.O."/>
        </authorList>
    </citation>
    <scope>NUCLEOTIDE SEQUENCE</scope>
    <source>
        <strain evidence="1">DSM 19153</strain>
    </source>
</reference>
<proteinExistence type="predicted"/>
<organism evidence="1 2">
    <name type="scientific">Alkalicoccobacillus plakortidis</name>
    <dbReference type="NCBI Taxonomy" id="444060"/>
    <lineage>
        <taxon>Bacteria</taxon>
        <taxon>Bacillati</taxon>
        <taxon>Bacillota</taxon>
        <taxon>Bacilli</taxon>
        <taxon>Bacillales</taxon>
        <taxon>Bacillaceae</taxon>
        <taxon>Alkalicoccobacillus</taxon>
    </lineage>
</organism>
<dbReference type="RefSeq" id="WP_251606435.1">
    <property type="nucleotide sequence ID" value="NZ_JAMQJY010000001.1"/>
</dbReference>
<evidence type="ECO:0008006" key="3">
    <source>
        <dbReference type="Google" id="ProtNLM"/>
    </source>
</evidence>
<dbReference type="Proteomes" id="UP001203665">
    <property type="component" value="Unassembled WGS sequence"/>
</dbReference>
<keyword evidence="2" id="KW-1185">Reference proteome</keyword>
<protein>
    <recommendedName>
        <fullName evidence="3">Phage tail protein</fullName>
    </recommendedName>
</protein>
<sequence length="289" mass="32524">MEVQAWKYDEEGYLIDILFVDDEKELPVNVTFIQPEDALYSPRFLYGKWTNGSEPPIEPPLEESSEIEGHLKDQDKHFRPGEREKLESMFGTLSRESSLRIDANITALTTVSKADTHYMSTVDTNRFTDHPNRGVAGWFLIVTKKDTGSSFIQFLIRSSRVIHEIYYRVTSESDPSSWAMFSINAPASWQNLPLANGSTAGEVMAAYSVSNRQLFFRGSIKAHSNLSLPLSTLPSGRRPTTLIKTGAYNVTKNQTVGITIEADTGRMLLRGDITTNDEISLDGVRFWTE</sequence>